<evidence type="ECO:0000313" key="12">
    <source>
        <dbReference type="EMBL" id="EMI51750.1"/>
    </source>
</evidence>
<dbReference type="OrthoDB" id="285093at2"/>
<dbReference type="InterPro" id="IPR003716">
    <property type="entry name" value="DNA-dir_RNA_pol_omega"/>
</dbReference>
<evidence type="ECO:0000256" key="11">
    <source>
        <dbReference type="HAMAP-Rule" id="MF_00366"/>
    </source>
</evidence>
<protein>
    <recommendedName>
        <fullName evidence="3 11">DNA-directed RNA polymerase subunit omega</fullName>
        <shortName evidence="11">RNAP omega subunit</shortName>
        <ecNumber evidence="2 11">2.7.7.6</ecNumber>
    </recommendedName>
    <alternativeName>
        <fullName evidence="9 11">RNA polymerase omega subunit</fullName>
    </alternativeName>
    <alternativeName>
        <fullName evidence="8 11">Transcriptase subunit omega</fullName>
    </alternativeName>
</protein>
<dbReference type="AlphaFoldDB" id="M5TRH3"/>
<comment type="catalytic activity">
    <reaction evidence="10 11">
        <text>RNA(n) + a ribonucleoside 5'-triphosphate = RNA(n+1) + diphosphate</text>
        <dbReference type="Rhea" id="RHEA:21248"/>
        <dbReference type="Rhea" id="RHEA-COMP:14527"/>
        <dbReference type="Rhea" id="RHEA-COMP:17342"/>
        <dbReference type="ChEBI" id="CHEBI:33019"/>
        <dbReference type="ChEBI" id="CHEBI:61557"/>
        <dbReference type="ChEBI" id="CHEBI:140395"/>
        <dbReference type="EC" id="2.7.7.6"/>
    </reaction>
</comment>
<keyword evidence="13" id="KW-1185">Reference proteome</keyword>
<evidence type="ECO:0000256" key="3">
    <source>
        <dbReference type="ARBA" id="ARBA00013725"/>
    </source>
</evidence>
<evidence type="ECO:0000256" key="10">
    <source>
        <dbReference type="ARBA" id="ARBA00048552"/>
    </source>
</evidence>
<evidence type="ECO:0000256" key="6">
    <source>
        <dbReference type="ARBA" id="ARBA00022695"/>
    </source>
</evidence>
<name>M5TRH3_9BACT</name>
<dbReference type="InterPro" id="IPR036161">
    <property type="entry name" value="RPB6/omega-like_sf"/>
</dbReference>
<comment type="function">
    <text evidence="11">Promotes RNA polymerase assembly. Latches the N- and C-terminal regions of the beta' subunit thereby facilitating its interaction with the beta and alpha subunits.</text>
</comment>
<accession>M5TRH3</accession>
<keyword evidence="6 11" id="KW-0548">Nucleotidyltransferase</keyword>
<reference evidence="12 13" key="1">
    <citation type="journal article" date="2013" name="Mar. Genomics">
        <title>Expression of sulfatases in Rhodopirellula baltica and the diversity of sulfatases in the genus Rhodopirellula.</title>
        <authorList>
            <person name="Wegner C.E."/>
            <person name="Richter-Heitmann T."/>
            <person name="Klindworth A."/>
            <person name="Klockow C."/>
            <person name="Richter M."/>
            <person name="Achstetter T."/>
            <person name="Glockner F.O."/>
            <person name="Harder J."/>
        </authorList>
    </citation>
    <scope>NUCLEOTIDE SEQUENCE [LARGE SCALE GENOMIC DNA]</scope>
    <source>
        <strain evidence="12 13">SM41</strain>
    </source>
</reference>
<dbReference type="InterPro" id="IPR006110">
    <property type="entry name" value="Pol_omega/Rpo6/RPB6"/>
</dbReference>
<evidence type="ECO:0000256" key="4">
    <source>
        <dbReference type="ARBA" id="ARBA00022478"/>
    </source>
</evidence>
<dbReference type="Gene3D" id="3.90.940.10">
    <property type="match status" value="1"/>
</dbReference>
<dbReference type="Proteomes" id="UP000011885">
    <property type="component" value="Unassembled WGS sequence"/>
</dbReference>
<evidence type="ECO:0000256" key="5">
    <source>
        <dbReference type="ARBA" id="ARBA00022679"/>
    </source>
</evidence>
<dbReference type="PATRIC" id="fig|1263870.3.peg.7211"/>
<keyword evidence="7 11" id="KW-0804">Transcription</keyword>
<keyword evidence="5 11" id="KW-0808">Transferase</keyword>
<keyword evidence="4 11" id="KW-0240">DNA-directed RNA polymerase</keyword>
<dbReference type="GO" id="GO:0003899">
    <property type="term" value="F:DNA-directed RNA polymerase activity"/>
    <property type="evidence" value="ECO:0007669"/>
    <property type="project" value="UniProtKB-UniRule"/>
</dbReference>
<dbReference type="GO" id="GO:0003677">
    <property type="term" value="F:DNA binding"/>
    <property type="evidence" value="ECO:0007669"/>
    <property type="project" value="UniProtKB-UniRule"/>
</dbReference>
<comment type="subunit">
    <text evidence="11">The RNAP catalytic core consists of 2 alpha, 1 beta, 1 beta' and 1 omega subunit. When a sigma factor is associated with the core the holoenzyme is formed, which can initiate transcription.</text>
</comment>
<dbReference type="SUPFAM" id="SSF63562">
    <property type="entry name" value="RPB6/omega subunit-like"/>
    <property type="match status" value="1"/>
</dbReference>
<gene>
    <name evidence="11" type="primary">rpoZ</name>
    <name evidence="12" type="ORF">RSSM_06798</name>
</gene>
<evidence type="ECO:0000256" key="1">
    <source>
        <dbReference type="ARBA" id="ARBA00006711"/>
    </source>
</evidence>
<comment type="caution">
    <text evidence="12">The sequence shown here is derived from an EMBL/GenBank/DDBJ whole genome shotgun (WGS) entry which is preliminary data.</text>
</comment>
<dbReference type="Pfam" id="PF01192">
    <property type="entry name" value="RNA_pol_Rpb6"/>
    <property type="match status" value="1"/>
</dbReference>
<evidence type="ECO:0000256" key="8">
    <source>
        <dbReference type="ARBA" id="ARBA00029924"/>
    </source>
</evidence>
<dbReference type="HAMAP" id="MF_00366">
    <property type="entry name" value="RNApol_bact_RpoZ"/>
    <property type="match status" value="1"/>
</dbReference>
<evidence type="ECO:0000256" key="2">
    <source>
        <dbReference type="ARBA" id="ARBA00012418"/>
    </source>
</evidence>
<dbReference type="GO" id="GO:0000428">
    <property type="term" value="C:DNA-directed RNA polymerase complex"/>
    <property type="evidence" value="ECO:0007669"/>
    <property type="project" value="UniProtKB-KW"/>
</dbReference>
<organism evidence="12 13">
    <name type="scientific">Rhodopirellula sallentina SM41</name>
    <dbReference type="NCBI Taxonomy" id="1263870"/>
    <lineage>
        <taxon>Bacteria</taxon>
        <taxon>Pseudomonadati</taxon>
        <taxon>Planctomycetota</taxon>
        <taxon>Planctomycetia</taxon>
        <taxon>Pirellulales</taxon>
        <taxon>Pirellulaceae</taxon>
        <taxon>Rhodopirellula</taxon>
    </lineage>
</organism>
<evidence type="ECO:0000256" key="9">
    <source>
        <dbReference type="ARBA" id="ARBA00030998"/>
    </source>
</evidence>
<dbReference type="GO" id="GO:0006351">
    <property type="term" value="P:DNA-templated transcription"/>
    <property type="evidence" value="ECO:0007669"/>
    <property type="project" value="UniProtKB-UniRule"/>
</dbReference>
<sequence>MLEELKEEEIVNKVGGRFKLSTLIQKRLVQLNQGSRALVNIDTHDKMSIVLQEIVQNKIFLNLDNEVETADDLDTIVAAAEAPELDAADL</sequence>
<evidence type="ECO:0000313" key="13">
    <source>
        <dbReference type="Proteomes" id="UP000011885"/>
    </source>
</evidence>
<proteinExistence type="inferred from homology"/>
<comment type="similarity">
    <text evidence="1 11">Belongs to the RNA polymerase subunit omega family.</text>
</comment>
<evidence type="ECO:0000256" key="7">
    <source>
        <dbReference type="ARBA" id="ARBA00023163"/>
    </source>
</evidence>
<dbReference type="EMBL" id="ANOH01000486">
    <property type="protein sequence ID" value="EMI51750.1"/>
    <property type="molecule type" value="Genomic_DNA"/>
</dbReference>
<dbReference type="RefSeq" id="WP_008689428.1">
    <property type="nucleotide sequence ID" value="NZ_ANOH01000486.1"/>
</dbReference>
<dbReference type="EC" id="2.7.7.6" evidence="2 11"/>